<dbReference type="Pfam" id="PF01535">
    <property type="entry name" value="PPR"/>
    <property type="match status" value="2"/>
</dbReference>
<dbReference type="InterPro" id="IPR000644">
    <property type="entry name" value="CBS_dom"/>
</dbReference>
<feature type="repeat" description="PPR" evidence="4">
    <location>
        <begin position="137"/>
        <end position="171"/>
    </location>
</feature>
<evidence type="ECO:0000313" key="8">
    <source>
        <dbReference type="Proteomes" id="UP000015105"/>
    </source>
</evidence>
<dbReference type="Proteomes" id="UP000015105">
    <property type="component" value="Chromosome 2D"/>
</dbReference>
<feature type="compositionally biased region" description="Pro residues" evidence="5">
    <location>
        <begin position="10"/>
        <end position="21"/>
    </location>
</feature>
<feature type="repeat" description="PPR" evidence="4">
    <location>
        <begin position="172"/>
        <end position="202"/>
    </location>
</feature>
<dbReference type="Pfam" id="PF13041">
    <property type="entry name" value="PPR_2"/>
    <property type="match status" value="1"/>
</dbReference>
<sequence length="545" mass="60635">QSLLVLLPLLRPPSRPRPPPLLQQAAPAAQPPPPHRPHRGPHPPQAARPDHGGGGGVQAARALGKGRGCQHHRDERRAGGLRELRRRRPRGPALRRNARAHGVWRRRRLVRHPAQGDMRRANALVARFRQVLYEGQSVLLYNLLMKGYIKSNFPLGALTVKDEILRQGLKPDRLTYNTIIFACVKSAEIEKAFQFLEDMKVSHKGWKEDEAKRDDNPELLPDAVTYTTLLKGLGNSQDLYSVLKIVVEMKSSLVSIDRTAYTAMADAFLACGSIDGALCIFGEIIKQAGDNKDLRPKPHLYLSIMRAFATIGDFDMVRRLKERMWPDSVGSISRSAKQEADELLMEAAINNNQVDVARRLLRRIVNGKEHFSWRSRVGLVALKVETLSGFTNSPLRPHVFPQILLNDPVEKYMIPFRESRPLGADLILENVAMRFLKDSAVPLVNDWGSCVGIVHSRDCTKMDSPLLSMARPPLCVPCSTSLEHVIDLLLREKCEMVVVVKSGNMYEGSYTSSSRPLGVFSLGILSEATANTANTHDECVPGAAT</sequence>
<reference evidence="7" key="4">
    <citation type="submission" date="2019-03" db="UniProtKB">
        <authorList>
            <consortium name="EnsemblPlants"/>
        </authorList>
    </citation>
    <scope>IDENTIFICATION</scope>
</reference>
<evidence type="ECO:0000259" key="6">
    <source>
        <dbReference type="PROSITE" id="PS51371"/>
    </source>
</evidence>
<keyword evidence="8" id="KW-1185">Reference proteome</keyword>
<dbReference type="PANTHER" id="PTHR47581:SF2">
    <property type="entry name" value="OS09G0431600 PROTEIN"/>
    <property type="match status" value="1"/>
</dbReference>
<dbReference type="AlphaFoldDB" id="A0A453DIH8"/>
<feature type="compositionally biased region" description="Basic and acidic residues" evidence="5">
    <location>
        <begin position="71"/>
        <end position="83"/>
    </location>
</feature>
<reference evidence="7" key="3">
    <citation type="journal article" date="2017" name="Nature">
        <title>Genome sequence of the progenitor of the wheat D genome Aegilops tauschii.</title>
        <authorList>
            <person name="Luo M.C."/>
            <person name="Gu Y.Q."/>
            <person name="Puiu D."/>
            <person name="Wang H."/>
            <person name="Twardziok S.O."/>
            <person name="Deal K.R."/>
            <person name="Huo N."/>
            <person name="Zhu T."/>
            <person name="Wang L."/>
            <person name="Wang Y."/>
            <person name="McGuire P.E."/>
            <person name="Liu S."/>
            <person name="Long H."/>
            <person name="Ramasamy R.K."/>
            <person name="Rodriguez J.C."/>
            <person name="Van S.L."/>
            <person name="Yuan L."/>
            <person name="Wang Z."/>
            <person name="Xia Z."/>
            <person name="Xiao L."/>
            <person name="Anderson O.D."/>
            <person name="Ouyang S."/>
            <person name="Liang Y."/>
            <person name="Zimin A.V."/>
            <person name="Pertea G."/>
            <person name="Qi P."/>
            <person name="Bennetzen J.L."/>
            <person name="Dai X."/>
            <person name="Dawson M.W."/>
            <person name="Muller H.G."/>
            <person name="Kugler K."/>
            <person name="Rivarola-Duarte L."/>
            <person name="Spannagl M."/>
            <person name="Mayer K.F.X."/>
            <person name="Lu F.H."/>
            <person name="Bevan M.W."/>
            <person name="Leroy P."/>
            <person name="Li P."/>
            <person name="You F.M."/>
            <person name="Sun Q."/>
            <person name="Liu Z."/>
            <person name="Lyons E."/>
            <person name="Wicker T."/>
            <person name="Salzberg S.L."/>
            <person name="Devos K.M."/>
            <person name="Dvorak J."/>
        </authorList>
    </citation>
    <scope>NUCLEOTIDE SEQUENCE [LARGE SCALE GENOMIC DNA]</scope>
    <source>
        <strain evidence="7">cv. AL8/78</strain>
    </source>
</reference>
<evidence type="ECO:0000256" key="5">
    <source>
        <dbReference type="SAM" id="MobiDB-lite"/>
    </source>
</evidence>
<dbReference type="Gramene" id="AET2Gv21256000.11">
    <property type="protein sequence ID" value="AET2Gv21256000.11"/>
    <property type="gene ID" value="AET2Gv21256000"/>
</dbReference>
<feature type="region of interest" description="Disordered" evidence="5">
    <location>
        <begin position="1"/>
        <end position="99"/>
    </location>
</feature>
<dbReference type="Gene3D" id="1.25.40.10">
    <property type="entry name" value="Tetratricopeptide repeat domain"/>
    <property type="match status" value="2"/>
</dbReference>
<feature type="domain" description="CBS" evidence="6">
    <location>
        <begin position="469"/>
        <end position="538"/>
    </location>
</feature>
<dbReference type="InterPro" id="IPR002885">
    <property type="entry name" value="PPR_rpt"/>
</dbReference>
<dbReference type="InterPro" id="IPR044781">
    <property type="entry name" value="At5g10690-like"/>
</dbReference>
<reference evidence="8" key="2">
    <citation type="journal article" date="2017" name="Nat. Plants">
        <title>The Aegilops tauschii genome reveals multiple impacts of transposons.</title>
        <authorList>
            <person name="Zhao G."/>
            <person name="Zou C."/>
            <person name="Li K."/>
            <person name="Wang K."/>
            <person name="Li T."/>
            <person name="Gao L."/>
            <person name="Zhang X."/>
            <person name="Wang H."/>
            <person name="Yang Z."/>
            <person name="Liu X."/>
            <person name="Jiang W."/>
            <person name="Mao L."/>
            <person name="Kong X."/>
            <person name="Jiao Y."/>
            <person name="Jia J."/>
        </authorList>
    </citation>
    <scope>NUCLEOTIDE SEQUENCE [LARGE SCALE GENOMIC DNA]</scope>
    <source>
        <strain evidence="8">cv. AL8/78</strain>
    </source>
</reference>
<evidence type="ECO:0000313" key="7">
    <source>
        <dbReference type="EnsemblPlants" id="AET2Gv21256000.11"/>
    </source>
</evidence>
<evidence type="ECO:0000256" key="3">
    <source>
        <dbReference type="PROSITE-ProRule" id="PRU00703"/>
    </source>
</evidence>
<reference evidence="8" key="1">
    <citation type="journal article" date="2014" name="Science">
        <title>Ancient hybridizations among the ancestral genomes of bread wheat.</title>
        <authorList>
            <consortium name="International Wheat Genome Sequencing Consortium,"/>
            <person name="Marcussen T."/>
            <person name="Sandve S.R."/>
            <person name="Heier L."/>
            <person name="Spannagl M."/>
            <person name="Pfeifer M."/>
            <person name="Jakobsen K.S."/>
            <person name="Wulff B.B."/>
            <person name="Steuernagel B."/>
            <person name="Mayer K.F."/>
            <person name="Olsen O.A."/>
        </authorList>
    </citation>
    <scope>NUCLEOTIDE SEQUENCE [LARGE SCALE GENOMIC DNA]</scope>
    <source>
        <strain evidence="8">cv. AL8/78</strain>
    </source>
</reference>
<dbReference type="EnsemblPlants" id="AET2Gv21256000.11">
    <property type="protein sequence ID" value="AET2Gv21256000.11"/>
    <property type="gene ID" value="AET2Gv21256000"/>
</dbReference>
<dbReference type="NCBIfam" id="TIGR00756">
    <property type="entry name" value="PPR"/>
    <property type="match status" value="2"/>
</dbReference>
<protein>
    <recommendedName>
        <fullName evidence="6">CBS domain-containing protein</fullName>
    </recommendedName>
</protein>
<keyword evidence="2" id="KW-0809">Transit peptide</keyword>
<evidence type="ECO:0000256" key="4">
    <source>
        <dbReference type="PROSITE-ProRule" id="PRU00708"/>
    </source>
</evidence>
<evidence type="ECO:0000256" key="1">
    <source>
        <dbReference type="ARBA" id="ARBA00022737"/>
    </source>
</evidence>
<dbReference type="PANTHER" id="PTHR47581">
    <property type="entry name" value="OS09G0431600 PROTEIN"/>
    <property type="match status" value="1"/>
</dbReference>
<dbReference type="InterPro" id="IPR046342">
    <property type="entry name" value="CBS_dom_sf"/>
</dbReference>
<name>A0A453DIH8_AEGTS</name>
<keyword evidence="3" id="KW-0129">CBS domain</keyword>
<evidence type="ECO:0000256" key="2">
    <source>
        <dbReference type="ARBA" id="ARBA00022946"/>
    </source>
</evidence>
<dbReference type="InterPro" id="IPR011990">
    <property type="entry name" value="TPR-like_helical_dom_sf"/>
</dbReference>
<dbReference type="SUPFAM" id="SSF54631">
    <property type="entry name" value="CBS-domain pair"/>
    <property type="match status" value="1"/>
</dbReference>
<keyword evidence="1" id="KW-0677">Repeat</keyword>
<reference evidence="7" key="5">
    <citation type="journal article" date="2021" name="G3 (Bethesda)">
        <title>Aegilops tauschii genome assembly Aet v5.0 features greater sequence contiguity and improved annotation.</title>
        <authorList>
            <person name="Wang L."/>
            <person name="Zhu T."/>
            <person name="Rodriguez J.C."/>
            <person name="Deal K.R."/>
            <person name="Dubcovsky J."/>
            <person name="McGuire P.E."/>
            <person name="Lux T."/>
            <person name="Spannagl M."/>
            <person name="Mayer K.F.X."/>
            <person name="Baldrich P."/>
            <person name="Meyers B.C."/>
            <person name="Huo N."/>
            <person name="Gu Y.Q."/>
            <person name="Zhou H."/>
            <person name="Devos K.M."/>
            <person name="Bennetzen J.L."/>
            <person name="Unver T."/>
            <person name="Budak H."/>
            <person name="Gulick P.J."/>
            <person name="Galiba G."/>
            <person name="Kalapos B."/>
            <person name="Nelson D.R."/>
            <person name="Li P."/>
            <person name="You F.M."/>
            <person name="Luo M.C."/>
            <person name="Dvorak J."/>
        </authorList>
    </citation>
    <scope>NUCLEOTIDE SEQUENCE [LARGE SCALE GENOMIC DNA]</scope>
    <source>
        <strain evidence="7">cv. AL8/78</strain>
    </source>
</reference>
<dbReference type="PROSITE" id="PS51371">
    <property type="entry name" value="CBS"/>
    <property type="match status" value="1"/>
</dbReference>
<proteinExistence type="predicted"/>
<accession>A0A453DIH8</accession>
<organism evidence="7 8">
    <name type="scientific">Aegilops tauschii subsp. strangulata</name>
    <name type="common">Goatgrass</name>
    <dbReference type="NCBI Taxonomy" id="200361"/>
    <lineage>
        <taxon>Eukaryota</taxon>
        <taxon>Viridiplantae</taxon>
        <taxon>Streptophyta</taxon>
        <taxon>Embryophyta</taxon>
        <taxon>Tracheophyta</taxon>
        <taxon>Spermatophyta</taxon>
        <taxon>Magnoliopsida</taxon>
        <taxon>Liliopsida</taxon>
        <taxon>Poales</taxon>
        <taxon>Poaceae</taxon>
        <taxon>BOP clade</taxon>
        <taxon>Pooideae</taxon>
        <taxon>Triticodae</taxon>
        <taxon>Triticeae</taxon>
        <taxon>Triticinae</taxon>
        <taxon>Aegilops</taxon>
    </lineage>
</organism>
<dbReference type="CDD" id="cd02205">
    <property type="entry name" value="CBS_pair_SF"/>
    <property type="match status" value="1"/>
</dbReference>
<dbReference type="PROSITE" id="PS51375">
    <property type="entry name" value="PPR"/>
    <property type="match status" value="2"/>
</dbReference>